<protein>
    <recommendedName>
        <fullName evidence="1">NAD(P)-binding domain-containing protein</fullName>
    </recommendedName>
</protein>
<evidence type="ECO:0000259" key="1">
    <source>
        <dbReference type="Pfam" id="PF13460"/>
    </source>
</evidence>
<dbReference type="CDD" id="cd05244">
    <property type="entry name" value="BVR-B_like_SDR_a"/>
    <property type="match status" value="1"/>
</dbReference>
<dbReference type="GO" id="GO:0004074">
    <property type="term" value="F:biliverdin reductase [NAD(P)H] activity"/>
    <property type="evidence" value="ECO:0007669"/>
    <property type="project" value="TreeGrafter"/>
</dbReference>
<dbReference type="Proteomes" id="UP000191110">
    <property type="component" value="Unassembled WGS sequence"/>
</dbReference>
<organism evidence="2 3">
    <name type="scientific">Solemya pervernicosa gill symbiont</name>
    <dbReference type="NCBI Taxonomy" id="642797"/>
    <lineage>
        <taxon>Bacteria</taxon>
        <taxon>Pseudomonadati</taxon>
        <taxon>Pseudomonadota</taxon>
        <taxon>Gammaproteobacteria</taxon>
        <taxon>sulfur-oxidizing symbionts</taxon>
    </lineage>
</organism>
<dbReference type="EMBL" id="MPRL01000070">
    <property type="protein sequence ID" value="OOZ38876.1"/>
    <property type="molecule type" value="Genomic_DNA"/>
</dbReference>
<reference evidence="2 3" key="1">
    <citation type="submission" date="2016-11" db="EMBL/GenBank/DDBJ databases">
        <title>Mixed transmission modes and dynamic genome evolution in an obligate animal-bacterial symbiosis.</title>
        <authorList>
            <person name="Russell S.L."/>
            <person name="Corbett-Detig R.B."/>
            <person name="Cavanaugh C.M."/>
        </authorList>
    </citation>
    <scope>NUCLEOTIDE SEQUENCE [LARGE SCALE GENOMIC DNA]</scope>
    <source>
        <strain evidence="2">Sveles-Q1</strain>
    </source>
</reference>
<dbReference type="RefSeq" id="WP_078484688.1">
    <property type="nucleotide sequence ID" value="NZ_MPRL01000070.1"/>
</dbReference>
<comment type="caution">
    <text evidence="2">The sequence shown here is derived from an EMBL/GenBank/DDBJ whole genome shotgun (WGS) entry which is preliminary data.</text>
</comment>
<evidence type="ECO:0000313" key="3">
    <source>
        <dbReference type="Proteomes" id="UP000191110"/>
    </source>
</evidence>
<keyword evidence="3" id="KW-1185">Reference proteome</keyword>
<dbReference type="InterPro" id="IPR036291">
    <property type="entry name" value="NAD(P)-bd_dom_sf"/>
</dbReference>
<dbReference type="PANTHER" id="PTHR43355">
    <property type="entry name" value="FLAVIN REDUCTASE (NADPH)"/>
    <property type="match status" value="1"/>
</dbReference>
<dbReference type="InterPro" id="IPR051606">
    <property type="entry name" value="Polyketide_Oxido-like"/>
</dbReference>
<dbReference type="SUPFAM" id="SSF51735">
    <property type="entry name" value="NAD(P)-binding Rossmann-fold domains"/>
    <property type="match status" value="1"/>
</dbReference>
<dbReference type="Gene3D" id="3.40.50.720">
    <property type="entry name" value="NAD(P)-binding Rossmann-like Domain"/>
    <property type="match status" value="1"/>
</dbReference>
<dbReference type="OrthoDB" id="9803892at2"/>
<proteinExistence type="predicted"/>
<sequence>MKLTIIGSTGGSGRQLVAQALARGHEVTAFARNPDKIKIDHPAFRVVKGDVRDSAEVESAVEGQDAVMFSLGAPVRSKEKLRGHGTKTVIDAMVKQGVNRLVSLSALGCGDSEPLLPLKYKYLITPLALRGVYDDHELQEAHIRESGLEWIIVRAGALTNGGLTDSYWHGMRADGRRISAKISRADVADFMLKQLVDDRYIRRMPSISY</sequence>
<dbReference type="InterPro" id="IPR016040">
    <property type="entry name" value="NAD(P)-bd_dom"/>
</dbReference>
<dbReference type="Pfam" id="PF13460">
    <property type="entry name" value="NAD_binding_10"/>
    <property type="match status" value="1"/>
</dbReference>
<dbReference type="AlphaFoldDB" id="A0A1T2L1Q5"/>
<name>A0A1T2L1Q5_9GAMM</name>
<evidence type="ECO:0000313" key="2">
    <source>
        <dbReference type="EMBL" id="OOZ38876.1"/>
    </source>
</evidence>
<feature type="domain" description="NAD(P)-binding" evidence="1">
    <location>
        <begin position="7"/>
        <end position="197"/>
    </location>
</feature>
<dbReference type="PANTHER" id="PTHR43355:SF2">
    <property type="entry name" value="FLAVIN REDUCTASE (NADPH)"/>
    <property type="match status" value="1"/>
</dbReference>
<accession>A0A1T2L1Q5</accession>
<gene>
    <name evidence="2" type="ORF">BOW53_13870</name>
</gene>
<dbReference type="GO" id="GO:0042602">
    <property type="term" value="F:riboflavin reductase (NADPH) activity"/>
    <property type="evidence" value="ECO:0007669"/>
    <property type="project" value="TreeGrafter"/>
</dbReference>